<dbReference type="SUPFAM" id="SSF88713">
    <property type="entry name" value="Glycoside hydrolase/deacetylase"/>
    <property type="match status" value="1"/>
</dbReference>
<comment type="catalytic activity">
    <reaction evidence="1">
        <text>Hydrolysis of terminal, non-reducing alpha-D-mannose residues in alpha-D-mannosides.</text>
        <dbReference type="EC" id="3.2.1.24"/>
    </reaction>
</comment>
<dbReference type="GO" id="GO:0046872">
    <property type="term" value="F:metal ion binding"/>
    <property type="evidence" value="ECO:0007669"/>
    <property type="project" value="UniProtKB-KW"/>
</dbReference>
<comment type="function">
    <text evidence="7">Degrades free oligosaccharides in the vacuole.</text>
</comment>
<proteinExistence type="inferred from homology"/>
<dbReference type="Proteomes" id="UP000193642">
    <property type="component" value="Unassembled WGS sequence"/>
</dbReference>
<dbReference type="Pfam" id="PF09261">
    <property type="entry name" value="Alpha-mann_mid"/>
    <property type="match status" value="1"/>
</dbReference>
<keyword evidence="4" id="KW-0479">Metal-binding</keyword>
<evidence type="ECO:0000256" key="7">
    <source>
        <dbReference type="ARBA" id="ARBA00054985"/>
    </source>
</evidence>
<evidence type="ECO:0000256" key="2">
    <source>
        <dbReference type="ARBA" id="ARBA00009792"/>
    </source>
</evidence>
<gene>
    <name evidence="10" type="ORF">BCR33DRAFT_722459</name>
</gene>
<dbReference type="PANTHER" id="PTHR46017:SF1">
    <property type="entry name" value="ALPHA-MANNOSIDASE 2C1"/>
    <property type="match status" value="1"/>
</dbReference>
<dbReference type="STRING" id="329046.A0A1Y2BMI3"/>
<reference evidence="10 11" key="1">
    <citation type="submission" date="2016-07" db="EMBL/GenBank/DDBJ databases">
        <title>Pervasive Adenine N6-methylation of Active Genes in Fungi.</title>
        <authorList>
            <consortium name="DOE Joint Genome Institute"/>
            <person name="Mondo S.J."/>
            <person name="Dannebaum R.O."/>
            <person name="Kuo R.C."/>
            <person name="Labutti K."/>
            <person name="Haridas S."/>
            <person name="Kuo A."/>
            <person name="Salamov A."/>
            <person name="Ahrendt S.R."/>
            <person name="Lipzen A."/>
            <person name="Sullivan W."/>
            <person name="Andreopoulos W.B."/>
            <person name="Clum A."/>
            <person name="Lindquist E."/>
            <person name="Daum C."/>
            <person name="Ramamoorthy G.K."/>
            <person name="Gryganskyi A."/>
            <person name="Culley D."/>
            <person name="Magnuson J.K."/>
            <person name="James T.Y."/>
            <person name="O'Malley M.A."/>
            <person name="Stajich J.E."/>
            <person name="Spatafora J.W."/>
            <person name="Visel A."/>
            <person name="Grigoriev I.V."/>
        </authorList>
    </citation>
    <scope>NUCLEOTIDE SEQUENCE [LARGE SCALE GENOMIC DNA]</scope>
    <source>
        <strain evidence="10 11">JEL800</strain>
    </source>
</reference>
<dbReference type="OrthoDB" id="10261055at2759"/>
<feature type="domain" description="Glycoside hydrolase family 38 central" evidence="9">
    <location>
        <begin position="543"/>
        <end position="626"/>
    </location>
</feature>
<sequence>MIRGAKQPLTNNLNTLQKHRDITIGRLEKFIQRGEFDDVNLNTVLWKKRSGKAVVLEVFPVPDRKRISFEEAMKGEYKPTNVGEWFGPSFSTFWFKVSIEIPADFEGHQVLFEFDSGTELMIWSTDGVPITGLTGGDNDEDRHVDYLLAENAVAGQKFELCLEMACNGRNGINNTDIPEPDMNKYWQLRMADISVRNKLAQELLMYFKLLLQLVKDTPQEWQINSDALYCGDSIMNAFRLDDDEEEHEGFEMALAEAHGIAVKFFADHQKGGRSLHQIYAIGHCHIDTAWLWPYDETKRKSGRSWARQITFMKRNPNFKFTASQAQQYEWVEQKYPTLFKDMQEFEKKGQFLPVGGTWVEMDCNLTSGESLVRQFLYGQRYFESRFGKRCTVFWLPDTFGYSSQLPQLATSAGMKYFLTQKISWNNINKFPNNTFKWAGLDNTEVLSHFPPADTYSGQCTVGEVLKNVHNHRDKAYSNKSLYLFGNGDGGGGPLYPMIERLEVLGNLEGLPATIQTAGPAEFFKDLEETSRDLVRWKGELYLEFHRGTYTSHGLVKKFNRKSEILLREVEFLSTLVLTNPHKKNSDFTYPASELNRLWKLVLVNQFHDVLPGTSLKLVYDEVMDFYRDVEASGHKLKNDALRALFDTGNLTSNSGLKQAIAVINTTSWPIDATVVELNMSELTPGVELYGSSTWRQCSKDGRALVYVNDLQSGSLQSFALGNKPSEFVPVIVQRIILPSNSSKQTDSDDFIHVTEETGFEIENKFINAKFDQHGRLVSLYDRESQHESIIPDQLGNVFKLFEDIPTGWDAWDIEVFHLQKGWDAKVGLATVEEAGPLRVILKVKHPLTKRSSLEQRIIITAADGMIEFDTKVDWHENRLCLKVEFPLNVNCDFATYETQFGYIQRPTHYNTSWDLARFEVCGHRYADLSEYGFGVALFNDCKYGYSTLGGIMRMSLLRSPKGPDGTTDMEIHNFRYALYPHKGSFLASDVVKKAYQYNEKPIVHPIMINSSLLFNTEFFRVSESNFVLDTVKVAEDPRGSNQNENVDIVLRFYESYGGRGVARVETLFNIKEARFCNILEDLEDHVTIEDNGKTLVIPFGPFKVVSVRLLAVR</sequence>
<dbReference type="GO" id="GO:0004559">
    <property type="term" value="F:alpha-mannosidase activity"/>
    <property type="evidence" value="ECO:0007669"/>
    <property type="project" value="UniProtKB-EC"/>
</dbReference>
<evidence type="ECO:0000259" key="9">
    <source>
        <dbReference type="SMART" id="SM00872"/>
    </source>
</evidence>
<dbReference type="InterPro" id="IPR027291">
    <property type="entry name" value="Glyco_hydro_38_N_sf"/>
</dbReference>
<organism evidence="10 11">
    <name type="scientific">Rhizoclosmatium globosum</name>
    <dbReference type="NCBI Taxonomy" id="329046"/>
    <lineage>
        <taxon>Eukaryota</taxon>
        <taxon>Fungi</taxon>
        <taxon>Fungi incertae sedis</taxon>
        <taxon>Chytridiomycota</taxon>
        <taxon>Chytridiomycota incertae sedis</taxon>
        <taxon>Chytridiomycetes</taxon>
        <taxon>Chytridiales</taxon>
        <taxon>Chytriomycetaceae</taxon>
        <taxon>Rhizoclosmatium</taxon>
    </lineage>
</organism>
<dbReference type="GO" id="GO:0030246">
    <property type="term" value="F:carbohydrate binding"/>
    <property type="evidence" value="ECO:0007669"/>
    <property type="project" value="InterPro"/>
</dbReference>
<dbReference type="InterPro" id="IPR000602">
    <property type="entry name" value="Glyco_hydro_38_N"/>
</dbReference>
<evidence type="ECO:0000256" key="4">
    <source>
        <dbReference type="ARBA" id="ARBA00022723"/>
    </source>
</evidence>
<dbReference type="PANTHER" id="PTHR46017">
    <property type="entry name" value="ALPHA-MANNOSIDASE 2C1"/>
    <property type="match status" value="1"/>
</dbReference>
<keyword evidence="11" id="KW-1185">Reference proteome</keyword>
<dbReference type="InterPro" id="IPR011330">
    <property type="entry name" value="Glyco_hydro/deAcase_b/a-brl"/>
</dbReference>
<evidence type="ECO:0000256" key="3">
    <source>
        <dbReference type="ARBA" id="ARBA00012752"/>
    </source>
</evidence>
<dbReference type="InterPro" id="IPR015341">
    <property type="entry name" value="Glyco_hydro_38_cen"/>
</dbReference>
<name>A0A1Y2BMI3_9FUNG</name>
<dbReference type="SUPFAM" id="SSF88688">
    <property type="entry name" value="Families 57/38 glycoside transferase middle domain"/>
    <property type="match status" value="1"/>
</dbReference>
<dbReference type="EC" id="3.2.1.24" evidence="3"/>
<accession>A0A1Y2BMI3</accession>
<dbReference type="SMART" id="SM00872">
    <property type="entry name" value="Alpha-mann_mid"/>
    <property type="match status" value="1"/>
</dbReference>
<dbReference type="InterPro" id="IPR011682">
    <property type="entry name" value="Glyco_hydro_38_C"/>
</dbReference>
<dbReference type="GO" id="GO:0009313">
    <property type="term" value="P:oligosaccharide catabolic process"/>
    <property type="evidence" value="ECO:0007669"/>
    <property type="project" value="TreeGrafter"/>
</dbReference>
<protein>
    <recommendedName>
        <fullName evidence="8">Alpha-mannosidase</fullName>
        <ecNumber evidence="3">3.2.1.24</ecNumber>
    </recommendedName>
</protein>
<dbReference type="Gene3D" id="1.20.1270.50">
    <property type="entry name" value="Glycoside hydrolase family 38, central domain"/>
    <property type="match status" value="1"/>
</dbReference>
<dbReference type="FunFam" id="2.70.98.30:FF:000001">
    <property type="entry name" value="alpha-mannosidase 2C1 isoform X2"/>
    <property type="match status" value="1"/>
</dbReference>
<dbReference type="Pfam" id="PF17677">
    <property type="entry name" value="Glyco_hydro38C2"/>
    <property type="match status" value="1"/>
</dbReference>
<dbReference type="Pfam" id="PF07748">
    <property type="entry name" value="Glyco_hydro_38C"/>
    <property type="match status" value="1"/>
</dbReference>
<evidence type="ECO:0000256" key="8">
    <source>
        <dbReference type="ARBA" id="ARBA00071615"/>
    </source>
</evidence>
<comment type="similarity">
    <text evidence="2">Belongs to the glycosyl hydrolase 38 family.</text>
</comment>
<dbReference type="InterPro" id="IPR011013">
    <property type="entry name" value="Gal_mutarotase_sf_dom"/>
</dbReference>
<dbReference type="AlphaFoldDB" id="A0A1Y2BMI3"/>
<dbReference type="SUPFAM" id="SSF74650">
    <property type="entry name" value="Galactose mutarotase-like"/>
    <property type="match status" value="1"/>
</dbReference>
<comment type="caution">
    <text evidence="10">The sequence shown here is derived from an EMBL/GenBank/DDBJ whole genome shotgun (WGS) entry which is preliminary data.</text>
</comment>
<dbReference type="EMBL" id="MCGO01000059">
    <property type="protein sequence ID" value="ORY35984.1"/>
    <property type="molecule type" value="Genomic_DNA"/>
</dbReference>
<keyword evidence="5" id="KW-0378">Hydrolase</keyword>
<evidence type="ECO:0000313" key="11">
    <source>
        <dbReference type="Proteomes" id="UP000193642"/>
    </source>
</evidence>
<keyword evidence="6" id="KW-0326">Glycosidase</keyword>
<dbReference type="InterPro" id="IPR037094">
    <property type="entry name" value="Glyco_hydro_38_cen_sf"/>
</dbReference>
<dbReference type="GO" id="GO:0006013">
    <property type="term" value="P:mannose metabolic process"/>
    <property type="evidence" value="ECO:0007669"/>
    <property type="project" value="InterPro"/>
</dbReference>
<dbReference type="FunFam" id="1.20.1270.50:FF:000004">
    <property type="entry name" value="alpha-mannosidase 2C1 isoform X1"/>
    <property type="match status" value="1"/>
</dbReference>
<dbReference type="InterPro" id="IPR028995">
    <property type="entry name" value="Glyco_hydro_57/38_cen_sf"/>
</dbReference>
<dbReference type="Gene3D" id="3.20.110.10">
    <property type="entry name" value="Glycoside hydrolase 38, N terminal domain"/>
    <property type="match status" value="1"/>
</dbReference>
<evidence type="ECO:0000313" key="10">
    <source>
        <dbReference type="EMBL" id="ORY35984.1"/>
    </source>
</evidence>
<dbReference type="Pfam" id="PF22907">
    <property type="entry name" value="Ams1-like_1st"/>
    <property type="match status" value="1"/>
</dbReference>
<dbReference type="InterPro" id="IPR054723">
    <property type="entry name" value="Ams1-like_N"/>
</dbReference>
<dbReference type="InterPro" id="IPR041147">
    <property type="entry name" value="GH38_C"/>
</dbReference>
<evidence type="ECO:0000256" key="5">
    <source>
        <dbReference type="ARBA" id="ARBA00022801"/>
    </source>
</evidence>
<dbReference type="Pfam" id="PF01074">
    <property type="entry name" value="Glyco_hydro_38N"/>
    <property type="match status" value="1"/>
</dbReference>
<dbReference type="Gene3D" id="2.70.98.30">
    <property type="entry name" value="Golgi alpha-mannosidase II, domain 4"/>
    <property type="match status" value="1"/>
</dbReference>
<evidence type="ECO:0000256" key="6">
    <source>
        <dbReference type="ARBA" id="ARBA00023295"/>
    </source>
</evidence>
<dbReference type="FunFam" id="3.20.110.10:FF:000002">
    <property type="entry name" value="alpha-mannosidase 2C1 isoform X1"/>
    <property type="match status" value="1"/>
</dbReference>
<evidence type="ECO:0000256" key="1">
    <source>
        <dbReference type="ARBA" id="ARBA00000365"/>
    </source>
</evidence>